<dbReference type="OMA" id="IWIYLER"/>
<dbReference type="PANTHER" id="PTHR33112">
    <property type="entry name" value="DOMAIN PROTEIN, PUTATIVE-RELATED"/>
    <property type="match status" value="1"/>
</dbReference>
<dbReference type="OrthoDB" id="4897934at2759"/>
<comment type="caution">
    <text evidence="3">The sequence shown here is derived from an EMBL/GenBank/DDBJ whole genome shotgun (WGS) entry which is preliminary data.</text>
</comment>
<sequence length="402" mass="46646">QVGRPLLPKYPGKQRILMKNWVDECNKTHECMWHKTSAYMPTRVIDVGKGSLRLVETRNKIMNDYIALSHCWGILTKEERFCTYSNNIEALKRSIPYDSLPKSFQHAVDVTRLLGVQYLWIDSLCIIQEDKQDWELEAAKMEDIFSSAYCTIAACSAASSLDGFLGKRNSKISFKLQTSRGPRYLIEPIDNFQEDVEQSVLSKRGWVLQERALSRRTIYFTSNQMYWECGEGIFCETLATLHNSVSQFLSDSDFPNYALSHYKNDRIQLTQHLYQLYSTLHLTNVTDRPKAILGLQNRLARTFQSRADYGVIWIYLERTLLWQAESPRTMSRISYQECSRVPSWSWMAYTGAIKYMNIPFQQVHWTQNIRSPFGAKDHDSGQDSTENHNAEWDSHLHAAASE</sequence>
<proteinExistence type="predicted"/>
<dbReference type="InterPro" id="IPR010730">
    <property type="entry name" value="HET"/>
</dbReference>
<feature type="non-terminal residue" evidence="3">
    <location>
        <position position="1"/>
    </location>
</feature>
<reference evidence="3 4" key="1">
    <citation type="journal article" date="2011" name="Genome Biol.">
        <title>Comparative genome sequence analysis underscores mycoparasitism as the ancestral life style of Trichoderma.</title>
        <authorList>
            <person name="Kubicek C.P."/>
            <person name="Herrera-Estrella A."/>
            <person name="Seidl-Seiboth V."/>
            <person name="Martinez D.A."/>
            <person name="Druzhinina I.S."/>
            <person name="Thon M."/>
            <person name="Zeilinger S."/>
            <person name="Casas-Flores S."/>
            <person name="Horwitz B.A."/>
            <person name="Mukherjee P.K."/>
            <person name="Mukherjee M."/>
            <person name="Kredics L."/>
            <person name="Alcaraz L.D."/>
            <person name="Aerts A."/>
            <person name="Antal Z."/>
            <person name="Atanasova L."/>
            <person name="Cervantes-Badillo M.G."/>
            <person name="Challacombe J."/>
            <person name="Chertkov O."/>
            <person name="McCluskey K."/>
            <person name="Coulpier F."/>
            <person name="Deshpande N."/>
            <person name="von Doehren H."/>
            <person name="Ebbole D.J."/>
            <person name="Esquivel-Naranjo E.U."/>
            <person name="Fekete E."/>
            <person name="Flipphi M."/>
            <person name="Glaser F."/>
            <person name="Gomez-Rodriguez E.Y."/>
            <person name="Gruber S."/>
            <person name="Han C."/>
            <person name="Henrissat B."/>
            <person name="Hermosa R."/>
            <person name="Hernandez-Onate M."/>
            <person name="Karaffa L."/>
            <person name="Kosti I."/>
            <person name="Le Crom S."/>
            <person name="Lindquist E."/>
            <person name="Lucas S."/>
            <person name="Luebeck M."/>
            <person name="Luebeck P.S."/>
            <person name="Margeot A."/>
            <person name="Metz B."/>
            <person name="Misra M."/>
            <person name="Nevalainen H."/>
            <person name="Omann M."/>
            <person name="Packer N."/>
            <person name="Perrone G."/>
            <person name="Uresti-Rivera E.E."/>
            <person name="Salamov A."/>
            <person name="Schmoll M."/>
            <person name="Seiboth B."/>
            <person name="Shapiro H."/>
            <person name="Sukno S."/>
            <person name="Tamayo-Ramos J.A."/>
            <person name="Tisch D."/>
            <person name="Wiest A."/>
            <person name="Wilkinson H.H."/>
            <person name="Zhang M."/>
            <person name="Coutinho P.M."/>
            <person name="Kenerley C.M."/>
            <person name="Monte E."/>
            <person name="Baker S.E."/>
            <person name="Grigoriev I.V."/>
        </authorList>
    </citation>
    <scope>NUCLEOTIDE SEQUENCE [LARGE SCALE GENOMIC DNA]</scope>
    <source>
        <strain evidence="4">ATCC 20476 / IMI 206040</strain>
    </source>
</reference>
<name>G9PC81_HYPAI</name>
<feature type="compositionally biased region" description="Basic and acidic residues" evidence="1">
    <location>
        <begin position="375"/>
        <end position="393"/>
    </location>
</feature>
<organism evidence="3 4">
    <name type="scientific">Hypocrea atroviridis (strain ATCC 20476 / IMI 206040)</name>
    <name type="common">Trichoderma atroviride</name>
    <dbReference type="NCBI Taxonomy" id="452589"/>
    <lineage>
        <taxon>Eukaryota</taxon>
        <taxon>Fungi</taxon>
        <taxon>Dikarya</taxon>
        <taxon>Ascomycota</taxon>
        <taxon>Pezizomycotina</taxon>
        <taxon>Sordariomycetes</taxon>
        <taxon>Hypocreomycetidae</taxon>
        <taxon>Hypocreales</taxon>
        <taxon>Hypocreaceae</taxon>
        <taxon>Trichoderma</taxon>
    </lineage>
</organism>
<keyword evidence="4" id="KW-1185">Reference proteome</keyword>
<dbReference type="HOGENOM" id="CLU_002639_8_3_1"/>
<evidence type="ECO:0000259" key="2">
    <source>
        <dbReference type="Pfam" id="PF06985"/>
    </source>
</evidence>
<dbReference type="eggNOG" id="ENOG502R41Z">
    <property type="taxonomic scope" value="Eukaryota"/>
</dbReference>
<dbReference type="AlphaFoldDB" id="G9PC81"/>
<dbReference type="Proteomes" id="UP000005426">
    <property type="component" value="Unassembled WGS sequence"/>
</dbReference>
<dbReference type="Pfam" id="PF06985">
    <property type="entry name" value="HET"/>
    <property type="match status" value="1"/>
</dbReference>
<evidence type="ECO:0000256" key="1">
    <source>
        <dbReference type="SAM" id="MobiDB-lite"/>
    </source>
</evidence>
<dbReference type="STRING" id="452589.G9PC81"/>
<dbReference type="EMBL" id="ABDG02000029">
    <property type="protein sequence ID" value="EHK39455.1"/>
    <property type="molecule type" value="Genomic_DNA"/>
</dbReference>
<evidence type="ECO:0000313" key="4">
    <source>
        <dbReference type="Proteomes" id="UP000005426"/>
    </source>
</evidence>
<accession>G9PC81</accession>
<gene>
    <name evidence="3" type="ORF">TRIATDRAFT_182378</name>
</gene>
<feature type="non-terminal residue" evidence="3">
    <location>
        <position position="402"/>
    </location>
</feature>
<evidence type="ECO:0000313" key="3">
    <source>
        <dbReference type="EMBL" id="EHK39455.1"/>
    </source>
</evidence>
<feature type="region of interest" description="Disordered" evidence="1">
    <location>
        <begin position="374"/>
        <end position="393"/>
    </location>
</feature>
<protein>
    <recommendedName>
        <fullName evidence="2">Heterokaryon incompatibility domain-containing protein</fullName>
    </recommendedName>
</protein>
<feature type="domain" description="Heterokaryon incompatibility" evidence="2">
    <location>
        <begin position="65"/>
        <end position="210"/>
    </location>
</feature>
<dbReference type="PANTHER" id="PTHR33112:SF10">
    <property type="entry name" value="TOL"/>
    <property type="match status" value="1"/>
</dbReference>